<keyword evidence="22 33" id="KW-0472">Membrane</keyword>
<dbReference type="GO" id="GO:0170057">
    <property type="term" value="F:RNA ligase (GTP) activity"/>
    <property type="evidence" value="ECO:0007669"/>
    <property type="project" value="UniProtKB-EC"/>
</dbReference>
<dbReference type="PANTHER" id="PTHR10160:SF19">
    <property type="entry name" value="PROTON-TRANSLOCATING NAD(P)(+) TRANSHYDROGENASE"/>
    <property type="match status" value="1"/>
</dbReference>
<comment type="cofactor">
    <cofactor evidence="32">
        <name>Mn(2+)</name>
        <dbReference type="ChEBI" id="CHEBI:29035"/>
    </cofactor>
    <text evidence="32">Binds 2 manganese ions per subunit.</text>
</comment>
<keyword evidence="37" id="KW-1185">Reference proteome</keyword>
<keyword evidence="19" id="KW-0520">NAD</keyword>
<dbReference type="InterPro" id="IPR026255">
    <property type="entry name" value="NADP_transhyd_a"/>
</dbReference>
<feature type="transmembrane region" description="Helical" evidence="33">
    <location>
        <begin position="1250"/>
        <end position="1267"/>
    </location>
</feature>
<feature type="binding site" evidence="31">
    <location>
        <position position="461"/>
    </location>
    <ligand>
        <name>GMP</name>
        <dbReference type="ChEBI" id="CHEBI:58115"/>
    </ligand>
</feature>
<evidence type="ECO:0000256" key="10">
    <source>
        <dbReference type="ARBA" id="ARBA00022692"/>
    </source>
</evidence>
<dbReference type="OrthoDB" id="37244at2759"/>
<dbReference type="CDD" id="cd05304">
    <property type="entry name" value="Rubrum_tdh"/>
    <property type="match status" value="1"/>
</dbReference>
<dbReference type="SUPFAM" id="SSF103365">
    <property type="entry name" value="Hypothetical protein PH1602"/>
    <property type="match status" value="1"/>
</dbReference>
<feature type="binding site" evidence="31">
    <location>
        <position position="367"/>
    </location>
    <ligand>
        <name>GMP</name>
        <dbReference type="ChEBI" id="CHEBI:58115"/>
    </ligand>
</feature>
<dbReference type="SMART" id="SM01002">
    <property type="entry name" value="AlaDh_PNT_C"/>
    <property type="match status" value="1"/>
</dbReference>
<dbReference type="InterPro" id="IPR007698">
    <property type="entry name" value="AlaDH/PNT_NAD(H)-bd"/>
</dbReference>
<comment type="subcellular location">
    <subcellularLocation>
        <location evidence="2">Cell inner membrane</location>
        <topology evidence="2">Multi-pass membrane protein</topology>
    </subcellularLocation>
    <subcellularLocation>
        <location evidence="1">Mitochondrion inner membrane</location>
        <topology evidence="1">Multi-pass membrane protein</topology>
        <orientation evidence="1">Matrix side</orientation>
    </subcellularLocation>
</comment>
<feature type="active site" description="GMP-histidine intermediate" evidence="30">
    <location>
        <position position="385"/>
    </location>
</feature>
<comment type="similarity">
    <text evidence="27">In the C-terminal section; belongs to the PNT beta subunit family.</text>
</comment>
<dbReference type="InterPro" id="IPR036025">
    <property type="entry name" value="RtcB-like_sf"/>
</dbReference>
<evidence type="ECO:0000256" key="6">
    <source>
        <dbReference type="ARBA" id="ARBA00012943"/>
    </source>
</evidence>
<keyword evidence="20" id="KW-0496">Mitochondrion</keyword>
<keyword evidence="23 32" id="KW-0464">Manganese</keyword>
<evidence type="ECO:0000256" key="30">
    <source>
        <dbReference type="PIRSR" id="PIRSR601233-1"/>
    </source>
</evidence>
<feature type="transmembrane region" description="Helical" evidence="33">
    <location>
        <begin position="1120"/>
        <end position="1139"/>
    </location>
</feature>
<reference evidence="36" key="1">
    <citation type="submission" date="2022-07" db="EMBL/GenBank/DDBJ databases">
        <title>Genome Sequence of Agrocybe chaxingu.</title>
        <authorList>
            <person name="Buettner E."/>
        </authorList>
    </citation>
    <scope>NUCLEOTIDE SEQUENCE</scope>
    <source>
        <strain evidence="36">MP-N11</strain>
    </source>
</reference>
<keyword evidence="14" id="KW-0521">NADP</keyword>
<feature type="binding site" evidence="32">
    <location>
        <position position="162"/>
    </location>
    <ligand>
        <name>Mn(2+)</name>
        <dbReference type="ChEBI" id="CHEBI:29035"/>
        <label>1</label>
    </ligand>
</feature>
<feature type="binding site" evidence="32">
    <location>
        <position position="325"/>
    </location>
    <ligand>
        <name>Mn(2+)</name>
        <dbReference type="ChEBI" id="CHEBI:29035"/>
        <label>2</label>
    </ligand>
</feature>
<dbReference type="Pfam" id="PF01262">
    <property type="entry name" value="AlaDh_PNT_C"/>
    <property type="match status" value="1"/>
</dbReference>
<evidence type="ECO:0000256" key="24">
    <source>
        <dbReference type="ARBA" id="ARBA00047746"/>
    </source>
</evidence>
<dbReference type="FunFam" id="3.40.50.720:FF:000028">
    <property type="entry name" value="NAD(P) transhydrogenase subunit alpha"/>
    <property type="match status" value="1"/>
</dbReference>
<dbReference type="GO" id="GO:0006396">
    <property type="term" value="P:RNA processing"/>
    <property type="evidence" value="ECO:0007669"/>
    <property type="project" value="InterPro"/>
</dbReference>
<dbReference type="Gene3D" id="3.40.50.720">
    <property type="entry name" value="NAD(P)-binding Rossmann-like Domain"/>
    <property type="match status" value="2"/>
</dbReference>
<dbReference type="InterPro" id="IPR034300">
    <property type="entry name" value="PNTB-like"/>
</dbReference>
<dbReference type="Pfam" id="PF01139">
    <property type="entry name" value="RtcB"/>
    <property type="match status" value="3"/>
</dbReference>
<evidence type="ECO:0000259" key="35">
    <source>
        <dbReference type="SMART" id="SM01003"/>
    </source>
</evidence>
<dbReference type="Pfam" id="PF12769">
    <property type="entry name" value="PNTB_4TM"/>
    <property type="match status" value="1"/>
</dbReference>
<dbReference type="Proteomes" id="UP001148786">
    <property type="component" value="Unassembled WGS sequence"/>
</dbReference>
<feature type="binding site" evidence="31">
    <location>
        <begin position="228"/>
        <end position="232"/>
    </location>
    <ligand>
        <name>GMP</name>
        <dbReference type="ChEBI" id="CHEBI:58115"/>
    </ligand>
</feature>
<feature type="transmembrane region" description="Helical" evidence="33">
    <location>
        <begin position="1273"/>
        <end position="1292"/>
    </location>
</feature>
<comment type="caution">
    <text evidence="36">The sequence shown here is derived from an EMBL/GenBank/DDBJ whole genome shotgun (WGS) entry which is preliminary data.</text>
</comment>
<feature type="transmembrane region" description="Helical" evidence="33">
    <location>
        <begin position="1069"/>
        <end position="1089"/>
    </location>
</feature>
<feature type="binding site" evidence="32">
    <location>
        <position position="229"/>
    </location>
    <ligand>
        <name>Mn(2+)</name>
        <dbReference type="ChEBI" id="CHEBI:29035"/>
        <label>1</label>
    </ligand>
</feature>
<keyword evidence="10 33" id="KW-0812">Transmembrane</keyword>
<feature type="domain" description="Alanine dehydrogenase/pyridine nucleotide transhydrogenase NAD(H)-binding" evidence="34">
    <location>
        <begin position="722"/>
        <end position="886"/>
    </location>
</feature>
<comment type="catalytic activity">
    <reaction evidence="25">
        <text>NAD(+) + NADPH + H(+)(in) = NADH + NADP(+) + H(+)(out)</text>
        <dbReference type="Rhea" id="RHEA:47992"/>
        <dbReference type="ChEBI" id="CHEBI:15378"/>
        <dbReference type="ChEBI" id="CHEBI:57540"/>
        <dbReference type="ChEBI" id="CHEBI:57783"/>
        <dbReference type="ChEBI" id="CHEBI:57945"/>
        <dbReference type="ChEBI" id="CHEBI:58349"/>
        <dbReference type="EC" id="7.1.1.1"/>
    </reaction>
</comment>
<dbReference type="Pfam" id="PF05222">
    <property type="entry name" value="AlaDh_PNT_N"/>
    <property type="match status" value="1"/>
</dbReference>
<evidence type="ECO:0000256" key="26">
    <source>
        <dbReference type="ARBA" id="ARBA00054910"/>
    </source>
</evidence>
<dbReference type="InterPro" id="IPR029035">
    <property type="entry name" value="DHS-like_NAD/FAD-binding_dom"/>
</dbReference>
<dbReference type="InterPro" id="IPR017510">
    <property type="entry name" value="RtcB2"/>
</dbReference>
<dbReference type="GO" id="GO:0006740">
    <property type="term" value="P:NADPH regeneration"/>
    <property type="evidence" value="ECO:0007669"/>
    <property type="project" value="TreeGrafter"/>
</dbReference>
<feature type="transmembrane region" description="Helical" evidence="33">
    <location>
        <begin position="1208"/>
        <end position="1229"/>
    </location>
</feature>
<dbReference type="PROSITE" id="PS00837">
    <property type="entry name" value="ALADH_PNT_2"/>
    <property type="match status" value="1"/>
</dbReference>
<evidence type="ECO:0000256" key="33">
    <source>
        <dbReference type="SAM" id="Phobius"/>
    </source>
</evidence>
<dbReference type="InterPro" id="IPR008143">
    <property type="entry name" value="Ala_DH/PNT_CS2"/>
</dbReference>
<name>A0A9W8TEJ0_9AGAR</name>
<feature type="binding site" evidence="32">
    <location>
        <position position="260"/>
    </location>
    <ligand>
        <name>Mn(2+)</name>
        <dbReference type="ChEBI" id="CHEBI:29035"/>
        <label>2</label>
    </ligand>
</feature>
<dbReference type="InterPro" id="IPR024605">
    <property type="entry name" value="NADP_transhyd_a_C"/>
</dbReference>
<feature type="binding site" evidence="31">
    <location>
        <begin position="385"/>
        <end position="388"/>
    </location>
    <ligand>
        <name>GMP</name>
        <dbReference type="ChEBI" id="CHEBI:58115"/>
    </ligand>
</feature>
<dbReference type="EC" id="7.1.1.1" evidence="6"/>
<evidence type="ECO:0000313" key="37">
    <source>
        <dbReference type="Proteomes" id="UP001148786"/>
    </source>
</evidence>
<accession>A0A9W8TEJ0</accession>
<evidence type="ECO:0000256" key="32">
    <source>
        <dbReference type="PIRSR" id="PIRSR601233-3"/>
    </source>
</evidence>
<keyword evidence="8" id="KW-0997">Cell inner membrane</keyword>
<dbReference type="InterPro" id="IPR007886">
    <property type="entry name" value="AlaDH/PNT_N"/>
</dbReference>
<dbReference type="EC" id="6.5.1.8" evidence="5"/>
<evidence type="ECO:0000259" key="34">
    <source>
        <dbReference type="SMART" id="SM01002"/>
    </source>
</evidence>
<evidence type="ECO:0000256" key="29">
    <source>
        <dbReference type="ARBA" id="ARBA00079255"/>
    </source>
</evidence>
<gene>
    <name evidence="36" type="ORF">NLJ89_g666</name>
</gene>
<comment type="similarity">
    <text evidence="3">In the N-terminal section; belongs to the AlaDH/PNT family.</text>
</comment>
<dbReference type="NCBIfam" id="TIGR03073">
    <property type="entry name" value="release_rtcB"/>
    <property type="match status" value="1"/>
</dbReference>
<evidence type="ECO:0000256" key="18">
    <source>
        <dbReference type="ARBA" id="ARBA00022990"/>
    </source>
</evidence>
<evidence type="ECO:0000256" key="20">
    <source>
        <dbReference type="ARBA" id="ARBA00023128"/>
    </source>
</evidence>
<dbReference type="PANTHER" id="PTHR10160">
    <property type="entry name" value="NAD(P) TRANSHYDROGENASE"/>
    <property type="match status" value="1"/>
</dbReference>
<evidence type="ECO:0000256" key="2">
    <source>
        <dbReference type="ARBA" id="ARBA00004429"/>
    </source>
</evidence>
<evidence type="ECO:0000256" key="27">
    <source>
        <dbReference type="ARBA" id="ARBA00061558"/>
    </source>
</evidence>
<evidence type="ECO:0000256" key="31">
    <source>
        <dbReference type="PIRSR" id="PIRSR601233-2"/>
    </source>
</evidence>
<evidence type="ECO:0000256" key="14">
    <source>
        <dbReference type="ARBA" id="ARBA00022857"/>
    </source>
</evidence>
<dbReference type="SUPFAM" id="SSF52467">
    <property type="entry name" value="DHS-like NAD/FAD-binding domain"/>
    <property type="match status" value="1"/>
</dbReference>
<dbReference type="GO" id="GO:0005743">
    <property type="term" value="C:mitochondrial inner membrane"/>
    <property type="evidence" value="ECO:0007669"/>
    <property type="project" value="UniProtKB-SubCell"/>
</dbReference>
<feature type="binding site" evidence="31">
    <location>
        <begin position="325"/>
        <end position="326"/>
    </location>
    <ligand>
        <name>GMP</name>
        <dbReference type="ChEBI" id="CHEBI:58115"/>
    </ligand>
</feature>
<evidence type="ECO:0000256" key="22">
    <source>
        <dbReference type="ARBA" id="ARBA00023136"/>
    </source>
</evidence>
<comment type="function">
    <text evidence="26">The transhydrogenation between NADH and NADP is coupled to respiration and ATP hydrolysis and functions as a proton pump across the membrane. May play a role in reactive oxygen species (ROS) detoxification in the adrenal gland.</text>
</comment>
<evidence type="ECO:0000256" key="4">
    <source>
        <dbReference type="ARBA" id="ARBA00011738"/>
    </source>
</evidence>
<dbReference type="GO" id="GO:0016491">
    <property type="term" value="F:oxidoreductase activity"/>
    <property type="evidence" value="ECO:0007669"/>
    <property type="project" value="InterPro"/>
</dbReference>
<dbReference type="NCBIfam" id="NF006942">
    <property type="entry name" value="PRK09424.1"/>
    <property type="match status" value="1"/>
</dbReference>
<keyword evidence="11 32" id="KW-0479">Metal-binding</keyword>
<keyword evidence="21 31" id="KW-0342">GTP-binding</keyword>
<evidence type="ECO:0000256" key="7">
    <source>
        <dbReference type="ARBA" id="ARBA00022475"/>
    </source>
</evidence>
<dbReference type="SMART" id="SM01003">
    <property type="entry name" value="AlaDh_PNT_N"/>
    <property type="match status" value="1"/>
</dbReference>
<feature type="transmembrane region" description="Helical" evidence="33">
    <location>
        <begin position="1328"/>
        <end position="1350"/>
    </location>
</feature>
<feature type="transmembrane region" description="Helical" evidence="33">
    <location>
        <begin position="1304"/>
        <end position="1322"/>
    </location>
</feature>
<evidence type="ECO:0000256" key="8">
    <source>
        <dbReference type="ARBA" id="ARBA00022519"/>
    </source>
</evidence>
<sequence length="1554" mass="163074">MPSKALTVILNFDQSRKFVLVLPESAEARKNLKERILREGKNKFRTKGLSSVFLQGGNVLEDDQDISEHTTQVWLGKGEPYTGPPKAVEGTAGARPQDIRIIAEKSYIDDAASKQLQKVANLPGVKLAIGMPDLHPGGRFPIGKLCCAIASEGIYPALIGSDVGCGIALYRLSSSAARARANPKKLASLLRGIDEPWPGSVSEWLAQYGIARTSDFDKDALGTVGSGNHFAEICTPEKMIDASIAGTLKVEEDALYLLVHTGSRGLGASILDRETANDSNPYIPPGSPHFEEYLVDHDYAVKSRDDDGGNVPLASSLDKLLDVTHNSVTKHPITLDGETKELWVHRKGAAPADKGIVPCPGSRGDFSWLLQPIGDGQHNAHSLAHGAGRRYGRQVLHTGSKINKSTLTTTALGSEVVCLDPDLLIEERPEAYKDVQCVVEDMEAQGMCRGVVVLRPVVTYKSRAKLSHGSWGPGRCQLNHGGQDKLLWPSQKRTHSLASFPYNVTARKGAASSPTTTTMAPAPSLAAFRRQRVASLVVGRLAACRCLHVSPRALNIVSEKPPPDGSGVPYSSLTIGVPRELFPNERRGCPHTPKNAALLRKKGFSNVLVESNAGAESQFLDEQYAAAGATLVSRDELYRVTDIILKVRPPLLGQEAELLKEGSTVISFLYPAQNKAIVDALAARNLNAFAMDMIPRISRAQVFDALSSMANIAGYKAVLEASNHFGRFLTGQVTAAGKIPPCKVLVIGAGVAGLSAITTAKRLGAIVRGFDTRSAAREQVQSLGAEFIEVNIKEEGDGAGGYAKVMSKEFIEAEMALFLEQCKEVDIVITTALIPGKPAPKLITNEMIAAMKQGSVVVDLAAEAGGNCEATIPGKLTVQNGVTVIGYTDLPSRLPTQSSTLYSNNITKFLLSIGGDGKFSIDLKDEVVRGSLIVHDGSILPPVPRAMPPPVAPPPTPKAEEAVTAITPWQKASREVAVVTAGMGGVVGLGKATGTAFMDSFFTFGLAGLVGVAGMFVMGGGYLPGTVPQALGAAAVLLATINVAGGFIITKRMLDMFKRPSDPPEYSWLYAIPGAVFAGGFLAAASTGMAGLVQAGYLTSSVLCIGSLSGLASQTTARQGNALGILGVGSGVLTSLAAVGFSPDVFAQFAGVAAIGGLIGSIIGRRVTATELPQTVALLHSIVGLSAVLTSIGSVLQDAAHLSTLHAVTAYLGVVIGGVTFTGSIVAFLKLAAKMSSRPLTLPGKHLINIGLLGANGATMAGFLSSMGTATPAIAATYLGASTVLSFLKGYTTTAAIGGADMPVVITVLNAYSGFALVAEGFMLDNPLLVSVGSLIGVSGSILSYIMCIAMNRSLTNVLFGGISAPVGTEAHKIEGTITKTTVDDTVDALTNADSVILVVGYGMAVAKAQYAISEITAMLRANGINVRFAIHPVAGRMPGQCNVLLAEASVPYDIVLEMDEINDDFKDTDVTLVIGANDTVNPIALEPGSAIAGMPVLHAWKSKQVIVMKRGLASGYADVPNPMFYMPGTKMLFGDAKDTCEAIKRGLEARYMK</sequence>
<dbReference type="GO" id="GO:0005886">
    <property type="term" value="C:plasma membrane"/>
    <property type="evidence" value="ECO:0007669"/>
    <property type="project" value="UniProtKB-SubCell"/>
</dbReference>
<keyword evidence="9" id="KW-0436">Ligase</keyword>
<dbReference type="NCBIfam" id="TIGR00561">
    <property type="entry name" value="pntA"/>
    <property type="match status" value="1"/>
</dbReference>
<evidence type="ECO:0000256" key="12">
    <source>
        <dbReference type="ARBA" id="ARBA00022741"/>
    </source>
</evidence>
<evidence type="ECO:0000256" key="15">
    <source>
        <dbReference type="ARBA" id="ARBA00022946"/>
    </source>
</evidence>
<evidence type="ECO:0000256" key="9">
    <source>
        <dbReference type="ARBA" id="ARBA00022598"/>
    </source>
</evidence>
<dbReference type="InterPro" id="IPR001233">
    <property type="entry name" value="RtcB"/>
</dbReference>
<feature type="transmembrane region" description="Helical" evidence="33">
    <location>
        <begin position="1029"/>
        <end position="1049"/>
    </location>
</feature>
<organism evidence="36 37">
    <name type="scientific">Agrocybe chaxingu</name>
    <dbReference type="NCBI Taxonomy" id="84603"/>
    <lineage>
        <taxon>Eukaryota</taxon>
        <taxon>Fungi</taxon>
        <taxon>Dikarya</taxon>
        <taxon>Basidiomycota</taxon>
        <taxon>Agaricomycotina</taxon>
        <taxon>Agaricomycetes</taxon>
        <taxon>Agaricomycetidae</taxon>
        <taxon>Agaricales</taxon>
        <taxon>Agaricineae</taxon>
        <taxon>Strophariaceae</taxon>
        <taxon>Agrocybe</taxon>
    </lineage>
</organism>
<evidence type="ECO:0000256" key="13">
    <source>
        <dbReference type="ARBA" id="ARBA00022792"/>
    </source>
</evidence>
<evidence type="ECO:0000256" key="28">
    <source>
        <dbReference type="ARBA" id="ARBA00074145"/>
    </source>
</evidence>
<feature type="transmembrane region" description="Helical" evidence="33">
    <location>
        <begin position="1001"/>
        <end position="1023"/>
    </location>
</feature>
<dbReference type="GO" id="GO:0046872">
    <property type="term" value="F:metal ion binding"/>
    <property type="evidence" value="ECO:0007669"/>
    <property type="project" value="UniProtKB-KW"/>
</dbReference>
<evidence type="ECO:0000256" key="23">
    <source>
        <dbReference type="ARBA" id="ARBA00023211"/>
    </source>
</evidence>
<dbReference type="SUPFAM" id="SSF52283">
    <property type="entry name" value="Formate/glycerate dehydrogenase catalytic domain-like"/>
    <property type="match status" value="1"/>
</dbReference>
<keyword evidence="16" id="KW-1278">Translocase</keyword>
<evidence type="ECO:0000256" key="5">
    <source>
        <dbReference type="ARBA" id="ARBA00012726"/>
    </source>
</evidence>
<evidence type="ECO:0000256" key="3">
    <source>
        <dbReference type="ARBA" id="ARBA00005624"/>
    </source>
</evidence>
<dbReference type="GO" id="GO:0005525">
    <property type="term" value="F:GTP binding"/>
    <property type="evidence" value="ECO:0007669"/>
    <property type="project" value="UniProtKB-KW"/>
</dbReference>
<keyword evidence="13" id="KW-0999">Mitochondrion inner membrane</keyword>
<comment type="subunit">
    <text evidence="4">Homodimer.</text>
</comment>
<evidence type="ECO:0000256" key="11">
    <source>
        <dbReference type="ARBA" id="ARBA00022723"/>
    </source>
</evidence>
<feature type="transmembrane region" description="Helical" evidence="33">
    <location>
        <begin position="1145"/>
        <end position="1164"/>
    </location>
</feature>
<evidence type="ECO:0000256" key="1">
    <source>
        <dbReference type="ARBA" id="ARBA00004292"/>
    </source>
</evidence>
<proteinExistence type="inferred from homology"/>
<feature type="transmembrane region" description="Helical" evidence="33">
    <location>
        <begin position="1095"/>
        <end position="1113"/>
    </location>
</feature>
<dbReference type="Gene3D" id="3.40.50.1220">
    <property type="entry name" value="TPP-binding domain"/>
    <property type="match status" value="1"/>
</dbReference>
<evidence type="ECO:0000256" key="16">
    <source>
        <dbReference type="ARBA" id="ARBA00022967"/>
    </source>
</evidence>
<dbReference type="Gene3D" id="3.90.1860.10">
    <property type="entry name" value="tRNA-splicing ligase RtcB"/>
    <property type="match status" value="1"/>
</dbReference>
<comment type="catalytic activity">
    <reaction evidence="24">
        <text>a 3'-end 3'-phospho-ribonucleotide-RNA + a 5'-end dephospho-ribonucleoside-RNA + GTP = a ribonucleotidyl-ribonucleotide-RNA + GMP + diphosphate</text>
        <dbReference type="Rhea" id="RHEA:68076"/>
        <dbReference type="Rhea" id="RHEA-COMP:10463"/>
        <dbReference type="Rhea" id="RHEA-COMP:13936"/>
        <dbReference type="Rhea" id="RHEA-COMP:17355"/>
        <dbReference type="ChEBI" id="CHEBI:33019"/>
        <dbReference type="ChEBI" id="CHEBI:37565"/>
        <dbReference type="ChEBI" id="CHEBI:58115"/>
        <dbReference type="ChEBI" id="CHEBI:83062"/>
        <dbReference type="ChEBI" id="CHEBI:138284"/>
        <dbReference type="ChEBI" id="CHEBI:173118"/>
        <dbReference type="EC" id="6.5.1.8"/>
    </reaction>
</comment>
<dbReference type="InterPro" id="IPR036291">
    <property type="entry name" value="NAD(P)-bd_dom_sf"/>
</dbReference>
<feature type="transmembrane region" description="Helical" evidence="33">
    <location>
        <begin position="1176"/>
        <end position="1196"/>
    </location>
</feature>
<evidence type="ECO:0000256" key="17">
    <source>
        <dbReference type="ARBA" id="ARBA00022989"/>
    </source>
</evidence>
<keyword evidence="12 31" id="KW-0547">Nucleotide-binding</keyword>
<dbReference type="SUPFAM" id="SSF51735">
    <property type="entry name" value="NAD(P)-binding Rossmann-fold domains"/>
    <property type="match status" value="1"/>
</dbReference>
<evidence type="ECO:0000256" key="25">
    <source>
        <dbReference type="ARBA" id="ARBA00048202"/>
    </source>
</evidence>
<evidence type="ECO:0000256" key="19">
    <source>
        <dbReference type="ARBA" id="ARBA00023027"/>
    </source>
</evidence>
<keyword evidence="7" id="KW-1003">Cell membrane</keyword>
<keyword evidence="17 33" id="KW-1133">Transmembrane helix</keyword>
<dbReference type="Pfam" id="PF02233">
    <property type="entry name" value="PNTB"/>
    <property type="match status" value="1"/>
</dbReference>
<dbReference type="GO" id="GO:0050661">
    <property type="term" value="F:NADP binding"/>
    <property type="evidence" value="ECO:0007669"/>
    <property type="project" value="TreeGrafter"/>
</dbReference>
<dbReference type="FunFam" id="3.40.50.1220:FF:000002">
    <property type="entry name" value="NAD(P) transhydrogenase subunit beta"/>
    <property type="match status" value="1"/>
</dbReference>
<evidence type="ECO:0000313" key="36">
    <source>
        <dbReference type="EMBL" id="KAJ3517174.1"/>
    </source>
</evidence>
<dbReference type="GO" id="GO:0008750">
    <property type="term" value="F:proton-translocating NAD(P)+ transhydrogenase activity"/>
    <property type="evidence" value="ECO:0007669"/>
    <property type="project" value="UniProtKB-EC"/>
</dbReference>
<feature type="domain" description="Alanine dehydrogenase/pyridine nucleotide transhydrogenase N-terminal" evidence="35">
    <location>
        <begin position="576"/>
        <end position="713"/>
    </location>
</feature>
<keyword evidence="18" id="KW-0007">Acetylation</keyword>
<evidence type="ECO:0000256" key="21">
    <source>
        <dbReference type="ARBA" id="ARBA00023134"/>
    </source>
</evidence>
<dbReference type="EMBL" id="JANKHO010000028">
    <property type="protein sequence ID" value="KAJ3517174.1"/>
    <property type="molecule type" value="Genomic_DNA"/>
</dbReference>
<keyword evidence="15" id="KW-0809">Transit peptide</keyword>
<protein>
    <recommendedName>
        <fullName evidence="28">NAD(P) transhydrogenase, mitochondrial</fullName>
        <ecNumber evidence="5">6.5.1.8</ecNumber>
        <ecNumber evidence="6">7.1.1.1</ecNumber>
    </recommendedName>
    <alternativeName>
        <fullName evidence="29">Nicotinamide nucleotide transhydrogenase</fullName>
    </alternativeName>
</protein>